<reference evidence="4 5" key="1">
    <citation type="journal article" date="2013" name="Genome Announc.">
        <title>Genome Sequence of the Sulfate-Reducing Bacterium Desulfotomaculum hydrothermale Lam5(T).</title>
        <authorList>
            <person name="Amin O."/>
            <person name="Fardeau M.L."/>
            <person name="Valette O."/>
            <person name="Hirschler-Rea A."/>
            <person name="Barbe V."/>
            <person name="Medigue C."/>
            <person name="Vacherie B."/>
            <person name="Ollivier B."/>
            <person name="Bertin P.N."/>
            <person name="Dolla A."/>
        </authorList>
    </citation>
    <scope>NUCLEOTIDE SEQUENCE [LARGE SCALE GENOMIC DNA]</scope>
    <source>
        <strain evidence="5">Lam5 / DSM 18033</strain>
    </source>
</reference>
<dbReference type="Pfam" id="PF18662">
    <property type="entry name" value="HTH_56"/>
    <property type="match status" value="1"/>
</dbReference>
<accession>K8DZ27</accession>
<dbReference type="InterPro" id="IPR040538">
    <property type="entry name" value="Cch_HTH"/>
</dbReference>
<protein>
    <submittedName>
        <fullName evidence="4">Superfamily II helicase and inactivated derivatives-like protein</fullName>
    </submittedName>
</protein>
<organism evidence="4 5">
    <name type="scientific">Desulforamulus hydrothermalis Lam5 = DSM 18033</name>
    <dbReference type="NCBI Taxonomy" id="1121428"/>
    <lineage>
        <taxon>Bacteria</taxon>
        <taxon>Bacillati</taxon>
        <taxon>Bacillota</taxon>
        <taxon>Clostridia</taxon>
        <taxon>Eubacteriales</taxon>
        <taxon>Peptococcaceae</taxon>
        <taxon>Desulforamulus</taxon>
    </lineage>
</organism>
<dbReference type="OrthoDB" id="158067at2"/>
<name>K8DZ27_9FIRM</name>
<gene>
    <name evidence="4" type="ORF">DESHY_20126</name>
</gene>
<feature type="region of interest" description="Disordered" evidence="1">
    <location>
        <begin position="211"/>
        <end position="233"/>
    </location>
</feature>
<comment type="caution">
    <text evidence="4">The sequence shown here is derived from an EMBL/GenBank/DDBJ whole genome shotgun (WGS) entry which is preliminary data.</text>
</comment>
<keyword evidence="4" id="KW-0378">Hydrolase</keyword>
<dbReference type="AlphaFoldDB" id="K8DZ27"/>
<proteinExistence type="predicted"/>
<keyword evidence="4" id="KW-0067">ATP-binding</keyword>
<evidence type="ECO:0000313" key="4">
    <source>
        <dbReference type="EMBL" id="CCO08257.1"/>
    </source>
</evidence>
<keyword evidence="4" id="KW-0547">Nucleotide-binding</keyword>
<dbReference type="Proteomes" id="UP000009315">
    <property type="component" value="Unassembled WGS sequence"/>
</dbReference>
<dbReference type="EMBL" id="CAOS01000009">
    <property type="protein sequence ID" value="CCO08257.1"/>
    <property type="molecule type" value="Genomic_DNA"/>
</dbReference>
<dbReference type="STRING" id="1121428.DESHY_20126"/>
<feature type="domain" description="DUF927" evidence="2">
    <location>
        <begin position="445"/>
        <end position="721"/>
    </location>
</feature>
<keyword evidence="5" id="KW-1185">Reference proteome</keyword>
<evidence type="ECO:0000256" key="1">
    <source>
        <dbReference type="SAM" id="MobiDB-lite"/>
    </source>
</evidence>
<keyword evidence="4" id="KW-0347">Helicase</keyword>
<feature type="domain" description="Cch helix turn helix" evidence="3">
    <location>
        <begin position="870"/>
        <end position="970"/>
    </location>
</feature>
<dbReference type="GO" id="GO:0004386">
    <property type="term" value="F:helicase activity"/>
    <property type="evidence" value="ECO:0007669"/>
    <property type="project" value="UniProtKB-KW"/>
</dbReference>
<evidence type="ECO:0000313" key="5">
    <source>
        <dbReference type="Proteomes" id="UP000009315"/>
    </source>
</evidence>
<dbReference type="RefSeq" id="WP_008411598.1">
    <property type="nucleotide sequence ID" value="NZ_CAOS01000009.1"/>
</dbReference>
<dbReference type="eggNOG" id="COG5519">
    <property type="taxonomic scope" value="Bacteria"/>
</dbReference>
<dbReference type="InterPro" id="IPR009270">
    <property type="entry name" value="DUF927"/>
</dbReference>
<evidence type="ECO:0000259" key="3">
    <source>
        <dbReference type="Pfam" id="PF18662"/>
    </source>
</evidence>
<sequence>MNKIQDFLSSLYGYFDPGSVLYLWTLPDKQTHPFTAGTLAEMATAAGRLTPSYDVYFGVGATVHSLGQYERPKNEDIMAIPGLWVDIDVYHPVAHKSKALPPDINAAMELLPNDLPPSIITWSGYGIHAYWLFREPWEFNAPEERARAAKLLQSLQAVVKQNAAARGWRIDPTADLARVLRLPGTLNKKIPDSPVQCRVIERSELRYNPSDIEDLLPPVPDNPVHHRTEKFERRPTDGPAELMLRNCRFLQHCQLNAKDITYAEWLAMLTNVARASDGIHAAHQISALDPERYRPEDTDKKLAEALAMNPQTCEYIRTVVGFPGCPQGGCGVQAPCSWSLSKVGKARAVVRGISIPTPETVLTQEVLGALALLKKEDQIEYAKFKATCKGRVNLNDLEKMVKQYKKQVRQESHLHVVQDGEKPGTRMLSNTVPEIPLDLVLPPNFRFEKSGILYVRETSSGDIQAYKAVGTPAIISERLFNVDTETEKLEICFQYLNGWRKVLFPRSTVMDSRKILRLADFGVAISSESAKYTVKWFDVLLDVNQDRIPVTQAVSKLGWRGDREFVLPNFSPHYRIDIDDDGSQRTISGFTTVGDRSEWIARMQYLRQSPKARFILAASFAAPLLRILGQRNFIIHNWGNSQDGKTATLWAAMSVWGNPDRLISTFDTTTTAMERKAALHSDLPLAINEREVLSRGKKDDINPLLYTLGEGRGRNRADKKGLQITATWRTIALSTGEGTLSNTGSFDGVMTRVLEISDGPLAHDRDFARNLYYFLPRNHGHAGPEFLSQLLAADYGTIFATYREFQSVFRASYQDRIDSHIDAVACVATADYLTSAWVFGEPWEQAKAGAMATGGHILTGLITKKEASESERAWEAFKDWIAENQAMFKERTNGPCFGYIEKGDMPFDKPDFYVIRSVVDQFLSERFSSSRKIIREWALTGKIESYNHGGKIRYDAPGRVLESGVRARVIKIREVNL</sequence>
<dbReference type="Pfam" id="PF06048">
    <property type="entry name" value="DUF927"/>
    <property type="match status" value="1"/>
</dbReference>
<evidence type="ECO:0000259" key="2">
    <source>
        <dbReference type="Pfam" id="PF06048"/>
    </source>
</evidence>
<feature type="compositionally biased region" description="Basic and acidic residues" evidence="1">
    <location>
        <begin position="223"/>
        <end position="233"/>
    </location>
</feature>